<proteinExistence type="predicted"/>
<evidence type="ECO:0000259" key="2">
    <source>
        <dbReference type="Pfam" id="PF18129"/>
    </source>
</evidence>
<organism evidence="5 6">
    <name type="scientific">Stegodyphus mimosarum</name>
    <name type="common">African social velvet spider</name>
    <dbReference type="NCBI Taxonomy" id="407821"/>
    <lineage>
        <taxon>Eukaryota</taxon>
        <taxon>Metazoa</taxon>
        <taxon>Ecdysozoa</taxon>
        <taxon>Arthropoda</taxon>
        <taxon>Chelicerata</taxon>
        <taxon>Arachnida</taxon>
        <taxon>Araneae</taxon>
        <taxon>Araneomorphae</taxon>
        <taxon>Entelegynae</taxon>
        <taxon>Eresoidea</taxon>
        <taxon>Eresidae</taxon>
        <taxon>Stegodyphus</taxon>
    </lineage>
</organism>
<evidence type="ECO:0000256" key="1">
    <source>
        <dbReference type="SAM" id="MobiDB-lite"/>
    </source>
</evidence>
<evidence type="ECO:0000313" key="5">
    <source>
        <dbReference type="EMBL" id="KFM72724.1"/>
    </source>
</evidence>
<feature type="non-terminal residue" evidence="5">
    <location>
        <position position="1038"/>
    </location>
</feature>
<dbReference type="Pfam" id="PF18334">
    <property type="entry name" value="XRN1_D2_D3"/>
    <property type="match status" value="1"/>
</dbReference>
<feature type="region of interest" description="Disordered" evidence="1">
    <location>
        <begin position="1001"/>
        <end position="1038"/>
    </location>
</feature>
<dbReference type="InterPro" id="IPR047008">
    <property type="entry name" value="XRN1_SH3_sf"/>
</dbReference>
<accession>A0A087U5T5</accession>
<feature type="domain" description="5'-3' exoribonuclease 1 D1" evidence="3">
    <location>
        <begin position="2"/>
        <end position="172"/>
    </location>
</feature>
<keyword evidence="6" id="KW-1185">Reference proteome</keyword>
<dbReference type="InterPro" id="IPR047007">
    <property type="entry name" value="XRN1_D1_sf"/>
</dbReference>
<dbReference type="AlphaFoldDB" id="A0A087U5T5"/>
<dbReference type="Pfam" id="PF18332">
    <property type="entry name" value="XRN1_D1"/>
    <property type="match status" value="1"/>
</dbReference>
<dbReference type="Gene3D" id="2.30.30.750">
    <property type="match status" value="1"/>
</dbReference>
<dbReference type="STRING" id="407821.A0A087U5T5"/>
<evidence type="ECO:0000313" key="6">
    <source>
        <dbReference type="Proteomes" id="UP000054359"/>
    </source>
</evidence>
<dbReference type="InterPro" id="IPR041385">
    <property type="entry name" value="SH3_12"/>
</dbReference>
<dbReference type="OrthoDB" id="372487at2759"/>
<evidence type="ECO:0000259" key="3">
    <source>
        <dbReference type="Pfam" id="PF18332"/>
    </source>
</evidence>
<dbReference type="Gene3D" id="2.170.260.40">
    <property type="match status" value="1"/>
</dbReference>
<dbReference type="EMBL" id="KK118321">
    <property type="protein sequence ID" value="KFM72724.1"/>
    <property type="molecule type" value="Genomic_DNA"/>
</dbReference>
<evidence type="ECO:0000259" key="4">
    <source>
        <dbReference type="Pfam" id="PF18334"/>
    </source>
</evidence>
<name>A0A087U5T5_STEMI</name>
<feature type="domain" description="Exoribonuclease Xrn1 D2/D3" evidence="4">
    <location>
        <begin position="188"/>
        <end position="412"/>
    </location>
</feature>
<gene>
    <name evidence="5" type="ORF">X975_08341</name>
</gene>
<dbReference type="InterPro" id="IPR041106">
    <property type="entry name" value="XRN1_D2_D3"/>
</dbReference>
<feature type="compositionally biased region" description="Low complexity" evidence="1">
    <location>
        <begin position="1004"/>
        <end position="1025"/>
    </location>
</feature>
<reference evidence="5 6" key="1">
    <citation type="submission" date="2013-11" db="EMBL/GenBank/DDBJ databases">
        <title>Genome sequencing of Stegodyphus mimosarum.</title>
        <authorList>
            <person name="Bechsgaard J."/>
        </authorList>
    </citation>
    <scope>NUCLEOTIDE SEQUENCE [LARGE SCALE GENOMIC DNA]</scope>
</reference>
<protein>
    <submittedName>
        <fullName evidence="5">5'-3' exoribonuclease 1</fullName>
    </submittedName>
</protein>
<sequence>MLGFATLKTLRHSATLRNEKVKVFQSVSQKENMMLTIKEPKEGNMEKIAKDIIGKTIYVGWPHLREAMVISVADGKVKFSFEKNKKSGNLNIKEEEMSLDEEKIWLRQVESVEEHCYQRWGIFVGAVDFLVHVKCCTGVKYILTEDGEVREDKQWEGTLSNYAIQMTVRNVEAFSPDVKCNKNVVDIFSPGLTIFVLSPQFYGNLGTIIDIDDVKNKGSVLVDIESTSEPDLQHIIQKQFELTKEKFMPGYYVAQQLGVDSHFISRITGTFLVQTSPKGSTSPNRVNIGLNLKFNRKNEEVQGFSKKKDDKWLYSEEAVKTLNAYLIEFGDFFEKLLKFIRNDVVYLEDIYPDGKGYEIINKITKWLKSQPCVSAERQECGMKKLDVGIVFAIEQWVQTGMKSEEVYHMKKFMKPHQLYSPFLNKGVSLPDPTVTFELFDRVVNVSHSSSVPLGLKGTIIGIRSAEKESDFMYEILFDKDFFGGLHIGCSSPKAYRLPPNSLINISHGERLKKKCYSPKNIIPRLHKNNLFDSAVRQLKSEVPSPPFQVLQKKQPSLLQSKPFYKADSENFQSQPGILHTADQPFSSNLSGIPVSDMHFVTPKASPASGGCNNNTKIAWRKYPNSSQTEYQTSPLGGGFDNNPKIMTKDNCSSPQSDYRSFWADLKKKAPESSPTKNVPNSTYCCKLSVEELFQYVQDNTDSNQEQNMYASKRTPPVKNQSSHIQATDLLLRFCAEKFGMHPTYSYNNYGNTNLVIATLRLPNGENVTSNPFPTKHQAMLNAAEKALAFLNSMKIHQNCLNNSIPQEQSALLRPLIPPQTYQPDFRFMLYPPPTPNPSFPAAYAQNSGFPPPPFFPPYAPACFEAPLLRHPQPAPPPSIPDSFVKANQMLLLDPQLPYPVKQNSSPAKINSSAVSSEDDVIHFPDGGTATARGGLKSSQKICSDISSTNMFVPGQVMKQARKSPHSAVNFSDEWPALSAKKEENLPKKCATEVHNFCEERTKSYSEVSKSSVTLSSNANSKSSNSPTRNLQVLKSKPK</sequence>
<dbReference type="Proteomes" id="UP000054359">
    <property type="component" value="Unassembled WGS sequence"/>
</dbReference>
<feature type="domain" description="5'-3' exoribonuclease 1 SH3-like" evidence="2">
    <location>
        <begin position="435"/>
        <end position="504"/>
    </location>
</feature>
<dbReference type="Pfam" id="PF18129">
    <property type="entry name" value="SH3_12"/>
    <property type="match status" value="1"/>
</dbReference>
<dbReference type="InterPro" id="IPR040992">
    <property type="entry name" value="XRN1_D1"/>
</dbReference>